<comment type="caution">
    <text evidence="1">The sequence shown here is derived from an EMBL/GenBank/DDBJ whole genome shotgun (WGS) entry which is preliminary data.</text>
</comment>
<evidence type="ECO:0000313" key="2">
    <source>
        <dbReference type="Proteomes" id="UP000287651"/>
    </source>
</evidence>
<dbReference type="EMBL" id="AMZH03001361">
    <property type="protein sequence ID" value="RRT79580.1"/>
    <property type="molecule type" value="Genomic_DNA"/>
</dbReference>
<sequence length="145" mass="16961">MTGHVRPALRVRLISEAGRPYRKSTDVTCATRAHVERWTVEDSAKSNRSCELRVAEQVFTNPRMMHVVKFSQAIYLKHTLVRDQGRKKKREKKRDNLEIRCCSPDLDPSPASFSVLRVENLRRSWGEENDARRVGFSPRLRREKE</sequence>
<accession>A0A427ATM5</accession>
<protein>
    <submittedName>
        <fullName evidence="1">Uncharacterized protein</fullName>
    </submittedName>
</protein>
<evidence type="ECO:0000313" key="1">
    <source>
        <dbReference type="EMBL" id="RRT79580.1"/>
    </source>
</evidence>
<proteinExistence type="predicted"/>
<dbReference type="Proteomes" id="UP000287651">
    <property type="component" value="Unassembled WGS sequence"/>
</dbReference>
<reference evidence="1 2" key="1">
    <citation type="journal article" date="2014" name="Agronomy (Basel)">
        <title>A Draft Genome Sequence for Ensete ventricosum, the Drought-Tolerant Tree Against Hunger.</title>
        <authorList>
            <person name="Harrison J."/>
            <person name="Moore K.A."/>
            <person name="Paszkiewicz K."/>
            <person name="Jones T."/>
            <person name="Grant M."/>
            <person name="Ambacheew D."/>
            <person name="Muzemil S."/>
            <person name="Studholme D.J."/>
        </authorList>
    </citation>
    <scope>NUCLEOTIDE SEQUENCE [LARGE SCALE GENOMIC DNA]</scope>
</reference>
<dbReference type="AlphaFoldDB" id="A0A427ATM5"/>
<organism evidence="1 2">
    <name type="scientific">Ensete ventricosum</name>
    <name type="common">Abyssinian banana</name>
    <name type="synonym">Musa ensete</name>
    <dbReference type="NCBI Taxonomy" id="4639"/>
    <lineage>
        <taxon>Eukaryota</taxon>
        <taxon>Viridiplantae</taxon>
        <taxon>Streptophyta</taxon>
        <taxon>Embryophyta</taxon>
        <taxon>Tracheophyta</taxon>
        <taxon>Spermatophyta</taxon>
        <taxon>Magnoliopsida</taxon>
        <taxon>Liliopsida</taxon>
        <taxon>Zingiberales</taxon>
        <taxon>Musaceae</taxon>
        <taxon>Ensete</taxon>
    </lineage>
</organism>
<gene>
    <name evidence="1" type="ORF">B296_00017615</name>
</gene>
<name>A0A427ATM5_ENSVE</name>